<gene>
    <name evidence="12" type="ORF">RF679_16190</name>
</gene>
<dbReference type="SUPFAM" id="SSF51261">
    <property type="entry name" value="Duplicated hybrid motif"/>
    <property type="match status" value="1"/>
</dbReference>
<dbReference type="InterPro" id="IPR050570">
    <property type="entry name" value="Cell_wall_metabolism_enzyme"/>
</dbReference>
<evidence type="ECO:0000256" key="5">
    <source>
        <dbReference type="ARBA" id="ARBA00022801"/>
    </source>
</evidence>
<dbReference type="InterPro" id="IPR011055">
    <property type="entry name" value="Dup_hybrid_motif"/>
</dbReference>
<dbReference type="InterPro" id="IPR016047">
    <property type="entry name" value="M23ase_b-sheet_dom"/>
</dbReference>
<evidence type="ECO:0000259" key="10">
    <source>
        <dbReference type="Pfam" id="PF19425"/>
    </source>
</evidence>
<reference evidence="12" key="1">
    <citation type="submission" date="2023-09" db="EMBL/GenBank/DDBJ databases">
        <title>Undibacterium sp. 20NA77.5 isolated from freshwater.</title>
        <authorList>
            <person name="Le V."/>
            <person name="Ko S.-R."/>
            <person name="Ahn C.-Y."/>
            <person name="Oh H.-M."/>
        </authorList>
    </citation>
    <scope>NUCLEOTIDE SEQUENCE</scope>
    <source>
        <strain evidence="12">20NA77.5</strain>
    </source>
</reference>
<dbReference type="Gene3D" id="2.70.70.10">
    <property type="entry name" value="Glucose Permease (Domain IIA)"/>
    <property type="match status" value="1"/>
</dbReference>
<evidence type="ECO:0000256" key="2">
    <source>
        <dbReference type="ARBA" id="ARBA00004196"/>
    </source>
</evidence>
<comment type="cofactor">
    <cofactor evidence="1">
        <name>Zn(2+)</name>
        <dbReference type="ChEBI" id="CHEBI:29105"/>
    </cofactor>
</comment>
<dbReference type="EMBL" id="CP133720">
    <property type="protein sequence ID" value="WMW80173.1"/>
    <property type="molecule type" value="Genomic_DNA"/>
</dbReference>
<name>A0ABY9RH52_9BURK</name>
<feature type="domain" description="M23ase beta-sheet core" evidence="9">
    <location>
        <begin position="327"/>
        <end position="421"/>
    </location>
</feature>
<keyword evidence="4" id="KW-0479">Metal-binding</keyword>
<feature type="transmembrane region" description="Helical" evidence="8">
    <location>
        <begin position="41"/>
        <end position="63"/>
    </location>
</feature>
<dbReference type="Gene3D" id="3.10.450.350">
    <property type="match status" value="2"/>
</dbReference>
<protein>
    <submittedName>
        <fullName evidence="12">M23 family metallopeptidase</fullName>
        <ecNumber evidence="12">3.4.24.-</ecNumber>
    </submittedName>
</protein>
<keyword evidence="3" id="KW-0645">Protease</keyword>
<keyword evidence="13" id="KW-1185">Reference proteome</keyword>
<evidence type="ECO:0000313" key="13">
    <source>
        <dbReference type="Proteomes" id="UP001181355"/>
    </source>
</evidence>
<sequence>MRFLDKFRHLAANLTASAQVKAQETIQSAVQSVRTMRPSRVLSFSALFFAVCAVGAVGVAPLAPDAADLPVKTIVQELPLPSLEEQMAKIILQPQHFIKEEKVQRGDSLASLLQRLGVDDSKASNFIKTDAVARTLVQARAGRTVRAKTTDDGLLEWLRVGLQDDGKQNSKTLVISRDEHGDFRAEELAEQYERRIEMRSGEIQSSLYVATDKALIPGAVADQIVKMFETNIDFYKLQRGDYFNIVYETFWQNGEMVKTGRLLSGEFRNAGKLFQAVWFDEGAGEGGYYSFDGRSLKKAFLKSPLEFSRISSGFSMRIHPISGKWKAHKGIDFAAVTGTPIRASADGTIDHAGVQGGYGNMVIIKHWNGYSTAYGHMSRIAVRKGARVMQGEVIGYVGSTGWSTGPHLHYEFRVNGEARDPNTISVQSAAALAANDMPRFRTVAADMEHRFNLLRPERGSAARTAAR</sequence>
<keyword evidence="6" id="KW-0862">Zinc</keyword>
<evidence type="ECO:0000256" key="8">
    <source>
        <dbReference type="SAM" id="Phobius"/>
    </source>
</evidence>
<dbReference type="EC" id="3.4.24.-" evidence="12"/>
<feature type="domain" description="Csd3-like second N-terminal" evidence="10">
    <location>
        <begin position="199"/>
        <end position="315"/>
    </location>
</feature>
<dbReference type="PANTHER" id="PTHR21666">
    <property type="entry name" value="PEPTIDASE-RELATED"/>
    <property type="match status" value="1"/>
</dbReference>
<keyword evidence="8" id="KW-1133">Transmembrane helix</keyword>
<dbReference type="PANTHER" id="PTHR21666:SF288">
    <property type="entry name" value="CELL DIVISION PROTEIN YTFB"/>
    <property type="match status" value="1"/>
</dbReference>
<evidence type="ECO:0000259" key="11">
    <source>
        <dbReference type="Pfam" id="PF22310"/>
    </source>
</evidence>
<dbReference type="Proteomes" id="UP001181355">
    <property type="component" value="Chromosome"/>
</dbReference>
<comment type="subcellular location">
    <subcellularLocation>
        <location evidence="2">Cell envelope</location>
    </subcellularLocation>
</comment>
<accession>A0ABY9RH52</accession>
<keyword evidence="8" id="KW-0812">Transmembrane</keyword>
<dbReference type="Pfam" id="PF19425">
    <property type="entry name" value="Csd3_N2"/>
    <property type="match status" value="1"/>
</dbReference>
<dbReference type="InterPro" id="IPR045834">
    <property type="entry name" value="Csd3_N2"/>
</dbReference>
<keyword evidence="8" id="KW-0472">Membrane</keyword>
<evidence type="ECO:0000256" key="1">
    <source>
        <dbReference type="ARBA" id="ARBA00001947"/>
    </source>
</evidence>
<proteinExistence type="predicted"/>
<evidence type="ECO:0000256" key="6">
    <source>
        <dbReference type="ARBA" id="ARBA00022833"/>
    </source>
</evidence>
<evidence type="ECO:0000313" key="12">
    <source>
        <dbReference type="EMBL" id="WMW80173.1"/>
    </source>
</evidence>
<dbReference type="InterPro" id="IPR054512">
    <property type="entry name" value="NMB0315-like_N"/>
</dbReference>
<evidence type="ECO:0000256" key="4">
    <source>
        <dbReference type="ARBA" id="ARBA00022723"/>
    </source>
</evidence>
<dbReference type="RefSeq" id="WP_309481666.1">
    <property type="nucleotide sequence ID" value="NZ_CP133720.1"/>
</dbReference>
<dbReference type="GO" id="GO:0016787">
    <property type="term" value="F:hydrolase activity"/>
    <property type="evidence" value="ECO:0007669"/>
    <property type="project" value="UniProtKB-KW"/>
</dbReference>
<evidence type="ECO:0000256" key="3">
    <source>
        <dbReference type="ARBA" id="ARBA00022670"/>
    </source>
</evidence>
<evidence type="ECO:0000259" key="9">
    <source>
        <dbReference type="Pfam" id="PF01551"/>
    </source>
</evidence>
<dbReference type="CDD" id="cd12797">
    <property type="entry name" value="M23_peptidase"/>
    <property type="match status" value="1"/>
</dbReference>
<keyword evidence="7" id="KW-0482">Metalloprotease</keyword>
<feature type="domain" description="DD-carboxypeptidase/endopeptidase Mpg-like N-terminal" evidence="11">
    <location>
        <begin position="99"/>
        <end position="169"/>
    </location>
</feature>
<evidence type="ECO:0000256" key="7">
    <source>
        <dbReference type="ARBA" id="ARBA00023049"/>
    </source>
</evidence>
<organism evidence="12 13">
    <name type="scientific">Undibacterium cyanobacteriorum</name>
    <dbReference type="NCBI Taxonomy" id="3073561"/>
    <lineage>
        <taxon>Bacteria</taxon>
        <taxon>Pseudomonadati</taxon>
        <taxon>Pseudomonadota</taxon>
        <taxon>Betaproteobacteria</taxon>
        <taxon>Burkholderiales</taxon>
        <taxon>Oxalobacteraceae</taxon>
        <taxon>Undibacterium</taxon>
    </lineage>
</organism>
<dbReference type="Pfam" id="PF22310">
    <property type="entry name" value="NMB0315_dom_I"/>
    <property type="match status" value="1"/>
</dbReference>
<keyword evidence="5 12" id="KW-0378">Hydrolase</keyword>
<dbReference type="Pfam" id="PF01551">
    <property type="entry name" value="Peptidase_M23"/>
    <property type="match status" value="1"/>
</dbReference>